<proteinExistence type="predicted"/>
<gene>
    <name evidence="1" type="ORF">BS47DRAFT_1297932</name>
</gene>
<organism evidence="1 2">
    <name type="scientific">Hydnum rufescens UP504</name>
    <dbReference type="NCBI Taxonomy" id="1448309"/>
    <lineage>
        <taxon>Eukaryota</taxon>
        <taxon>Fungi</taxon>
        <taxon>Dikarya</taxon>
        <taxon>Basidiomycota</taxon>
        <taxon>Agaricomycotina</taxon>
        <taxon>Agaricomycetes</taxon>
        <taxon>Cantharellales</taxon>
        <taxon>Hydnaceae</taxon>
        <taxon>Hydnum</taxon>
    </lineage>
</organism>
<dbReference type="AlphaFoldDB" id="A0A9P6DRI0"/>
<accession>A0A9P6DRI0</accession>
<reference evidence="1" key="1">
    <citation type="journal article" date="2020" name="Nat. Commun.">
        <title>Large-scale genome sequencing of mycorrhizal fungi provides insights into the early evolution of symbiotic traits.</title>
        <authorList>
            <person name="Miyauchi S."/>
            <person name="Kiss E."/>
            <person name="Kuo A."/>
            <person name="Drula E."/>
            <person name="Kohler A."/>
            <person name="Sanchez-Garcia M."/>
            <person name="Morin E."/>
            <person name="Andreopoulos B."/>
            <person name="Barry K.W."/>
            <person name="Bonito G."/>
            <person name="Buee M."/>
            <person name="Carver A."/>
            <person name="Chen C."/>
            <person name="Cichocki N."/>
            <person name="Clum A."/>
            <person name="Culley D."/>
            <person name="Crous P.W."/>
            <person name="Fauchery L."/>
            <person name="Girlanda M."/>
            <person name="Hayes R.D."/>
            <person name="Keri Z."/>
            <person name="LaButti K."/>
            <person name="Lipzen A."/>
            <person name="Lombard V."/>
            <person name="Magnuson J."/>
            <person name="Maillard F."/>
            <person name="Murat C."/>
            <person name="Nolan M."/>
            <person name="Ohm R.A."/>
            <person name="Pangilinan J."/>
            <person name="Pereira M.F."/>
            <person name="Perotto S."/>
            <person name="Peter M."/>
            <person name="Pfister S."/>
            <person name="Riley R."/>
            <person name="Sitrit Y."/>
            <person name="Stielow J.B."/>
            <person name="Szollosi G."/>
            <person name="Zifcakova L."/>
            <person name="Stursova M."/>
            <person name="Spatafora J.W."/>
            <person name="Tedersoo L."/>
            <person name="Vaario L.M."/>
            <person name="Yamada A."/>
            <person name="Yan M."/>
            <person name="Wang P."/>
            <person name="Xu J."/>
            <person name="Bruns T."/>
            <person name="Baldrian P."/>
            <person name="Vilgalys R."/>
            <person name="Dunand C."/>
            <person name="Henrissat B."/>
            <person name="Grigoriev I.V."/>
            <person name="Hibbett D."/>
            <person name="Nagy L.G."/>
            <person name="Martin F.M."/>
        </authorList>
    </citation>
    <scope>NUCLEOTIDE SEQUENCE</scope>
    <source>
        <strain evidence="1">UP504</strain>
    </source>
</reference>
<evidence type="ECO:0000313" key="2">
    <source>
        <dbReference type="Proteomes" id="UP000886523"/>
    </source>
</evidence>
<comment type="caution">
    <text evidence="1">The sequence shown here is derived from an EMBL/GenBank/DDBJ whole genome shotgun (WGS) entry which is preliminary data.</text>
</comment>
<protein>
    <submittedName>
        <fullName evidence="1">Uncharacterized protein</fullName>
    </submittedName>
</protein>
<evidence type="ECO:0000313" key="1">
    <source>
        <dbReference type="EMBL" id="KAF9512226.1"/>
    </source>
</evidence>
<name>A0A9P6DRI0_9AGAM</name>
<dbReference type="OrthoDB" id="2618192at2759"/>
<keyword evidence="2" id="KW-1185">Reference proteome</keyword>
<dbReference type="EMBL" id="MU128989">
    <property type="protein sequence ID" value="KAF9512226.1"/>
    <property type="molecule type" value="Genomic_DNA"/>
</dbReference>
<feature type="non-terminal residue" evidence="1">
    <location>
        <position position="1"/>
    </location>
</feature>
<dbReference type="Proteomes" id="UP000886523">
    <property type="component" value="Unassembled WGS sequence"/>
</dbReference>
<sequence length="229" mass="26151">LADMEHKLRYAQAMDSIAELLSGQNPNTRAQTLLNKAEARMNRIAMRYSVARKSYLTLAGSGEWESVLKPLGKDDLCALSAHEDDAARRPRDGPGEGHRTLSWIWITPAAPHRDDTLDMHEALRDEWAKAHARMQHWAEEVQLLQEEMCHILQFSEYRAAWWEDWKSLHMPGLLLDLSDGIHAYAAKQASILCNRAKDFAWIWKTPGVMSDPDQSVNNIDQDIIHSNED</sequence>